<dbReference type="GeneID" id="26137151"/>
<dbReference type="AlphaFoldDB" id="A0A0S1XDI3"/>
<keyword evidence="1 4" id="KW-0328">Glycosyltransferase</keyword>
<dbReference type="Gene3D" id="3.40.50.2000">
    <property type="entry name" value="Glycogen Phosphorylase B"/>
    <property type="match status" value="2"/>
</dbReference>
<reference evidence="4 5" key="1">
    <citation type="journal article" date="2016" name="Genome Announc.">
        <title>Complete genome sequence of the hyperthermophilic and piezophilic archaeon Thermococcus barophilus Ch5, capable of growth at the expense of hydrogenogenesis from carbon monoxide and formate.</title>
        <authorList>
            <person name="Oger P."/>
            <person name="Sokolova T.G."/>
            <person name="Kozhevnikova D.A."/>
            <person name="Taranov E.A."/>
            <person name="Vannier P."/>
            <person name="Lee H.S."/>
            <person name="Kwon K.K."/>
            <person name="Kang S.G."/>
            <person name="Lee J.H."/>
            <person name="Bonch-Osmolovskaya E.A."/>
            <person name="Lebedinsky A.V."/>
        </authorList>
    </citation>
    <scope>NUCLEOTIDE SEQUENCE [LARGE SCALE GENOMIC DNA]</scope>
    <source>
        <strain evidence="5">Ch5</strain>
    </source>
</reference>
<gene>
    <name evidence="4" type="ORF">TBCH5v1_1917</name>
</gene>
<feature type="domain" description="Starch synthase catalytic" evidence="3">
    <location>
        <begin position="2"/>
        <end position="206"/>
    </location>
</feature>
<dbReference type="EC" id="2.4.1.21" evidence="4"/>
<protein>
    <submittedName>
        <fullName evidence="4">ADP-glucose--starch glucosyltransferase</fullName>
        <ecNumber evidence="4">2.4.1.21</ecNumber>
    </submittedName>
</protein>
<dbReference type="PANTHER" id="PTHR45825">
    <property type="entry name" value="GRANULE-BOUND STARCH SYNTHASE 1, CHLOROPLASTIC/AMYLOPLASTIC"/>
    <property type="match status" value="1"/>
</dbReference>
<dbReference type="RefSeq" id="WP_056934345.1">
    <property type="nucleotide sequence ID" value="NZ_CP013050.1"/>
</dbReference>
<accession>A0A0S1XDI3</accession>
<dbReference type="Proteomes" id="UP000066042">
    <property type="component" value="Chromosome"/>
</dbReference>
<dbReference type="GO" id="GO:0009011">
    <property type="term" value="F:alpha-1,4-glucan glucosyltransferase (ADP-glucose donor) activity"/>
    <property type="evidence" value="ECO:0007669"/>
    <property type="project" value="UniProtKB-EC"/>
</dbReference>
<name>A0A0S1XDI3_THEBA</name>
<dbReference type="SUPFAM" id="SSF53756">
    <property type="entry name" value="UDP-Glycosyltransferase/glycogen phosphorylase"/>
    <property type="match status" value="1"/>
</dbReference>
<organism evidence="4 5">
    <name type="scientific">Thermococcus barophilus</name>
    <dbReference type="NCBI Taxonomy" id="55802"/>
    <lineage>
        <taxon>Archaea</taxon>
        <taxon>Methanobacteriati</taxon>
        <taxon>Methanobacteriota</taxon>
        <taxon>Thermococci</taxon>
        <taxon>Thermococcales</taxon>
        <taxon>Thermococcaceae</taxon>
        <taxon>Thermococcus</taxon>
    </lineage>
</organism>
<evidence type="ECO:0000313" key="5">
    <source>
        <dbReference type="Proteomes" id="UP000066042"/>
    </source>
</evidence>
<evidence type="ECO:0000313" key="4">
    <source>
        <dbReference type="EMBL" id="ALM75822.1"/>
    </source>
</evidence>
<dbReference type="Pfam" id="PF08323">
    <property type="entry name" value="Glyco_transf_5"/>
    <property type="match status" value="1"/>
</dbReference>
<dbReference type="EMBL" id="CP013050">
    <property type="protein sequence ID" value="ALM75822.1"/>
    <property type="molecule type" value="Genomic_DNA"/>
</dbReference>
<sequence length="456" mass="51639">MKILMLGFEYLPVKVGGLAEAITSIAETLAELGNEVLAFTPSHGFKEGKEYTSFKVDVSGHVWDVKVYERKQNGVRVFSISDPLLDNPDVYGPGWEGMLSKAVHFGKASVGLLNRIIENEGKPEVIHAHDWHTVFAAGLLKKYFQIHLVATIHRLNKSKVPAYYFHMANLGELAPYPDIDPEHTLCYIADLITTVSKSYLREEWAFFGMFEGKVTHVFNGIACDFWNEEFLENKDLPREERRKKMLKSLGLSDGIAFMFIGRFDKAQKGVDTLLRAIEILAEGYPQEFSKMRFIIIGKGDPELESWAHAMESKYPSNVKVITKMLKREFTRELYGSVDFVVVPSYFEPFGLVQMEAMCLGAIPIGSAVGGIKDTIVSLDEDEKNATGLLVPPRDAFALAQAMLRMAKLREENPELLKKMRVNGKRRAKEVFTWENACKRYLRAYKNDIDKAVSFIK</sequence>
<keyword evidence="2 4" id="KW-0808">Transferase</keyword>
<evidence type="ECO:0000259" key="3">
    <source>
        <dbReference type="Pfam" id="PF08323"/>
    </source>
</evidence>
<dbReference type="PANTHER" id="PTHR45825:SF11">
    <property type="entry name" value="ALPHA AMYLASE DOMAIN-CONTAINING PROTEIN"/>
    <property type="match status" value="1"/>
</dbReference>
<dbReference type="PATRIC" id="fig|55802.8.peg.1897"/>
<evidence type="ECO:0000256" key="2">
    <source>
        <dbReference type="ARBA" id="ARBA00022679"/>
    </source>
</evidence>
<dbReference type="InterPro" id="IPR013534">
    <property type="entry name" value="Starch_synth_cat_dom"/>
</dbReference>
<evidence type="ECO:0000256" key="1">
    <source>
        <dbReference type="ARBA" id="ARBA00022676"/>
    </source>
</evidence>
<dbReference type="STRING" id="55802.TBCH5v1_1917"/>
<proteinExistence type="predicted"/>
<dbReference type="Pfam" id="PF13692">
    <property type="entry name" value="Glyco_trans_1_4"/>
    <property type="match status" value="1"/>
</dbReference>